<name>A0A7J7K759_BUGNE</name>
<dbReference type="PANTHER" id="PTHR14430:SF0">
    <property type="entry name" value="SEC2P DOMAIN-CONTAINING PROTEIN"/>
    <property type="match status" value="1"/>
</dbReference>
<evidence type="ECO:0000256" key="1">
    <source>
        <dbReference type="ARBA" id="ARBA00023054"/>
    </source>
</evidence>
<comment type="similarity">
    <text evidence="2">Belongs to the SEC2 family.</text>
</comment>
<feature type="compositionally biased region" description="Polar residues" evidence="4">
    <location>
        <begin position="32"/>
        <end position="51"/>
    </location>
</feature>
<feature type="region of interest" description="Disordered" evidence="4">
    <location>
        <begin position="276"/>
        <end position="297"/>
    </location>
</feature>
<dbReference type="Gene3D" id="1.20.5.4880">
    <property type="match status" value="1"/>
</dbReference>
<sequence>MDPARNLQRRRTTSQLEFSSIPEEIIARPLQRMSSQPGSTSTPKPAVKQTSTLTCYRDDLQLTLDTSPFEPPSQHTPITPSVSIADSAFHEDGLDLDDELPTSFLSDDQSDLSDSDSGFSGSGNRDSSSASDNWDLRRRSTSMVEAKDQTYRKLREELMRAQKELQLKDQECGKLERVREQMEQELEELTASLFEEANKMVQDANVKRMHTEKLLNEAQSSIDVLNAEVSALKALVLTSTPSEPNRHLHPQIDRKSKEAPAESGIAKKLSFKKTHKRSTSHHITKSSADFEFDPTTPAPGPPAVTKITDSESFDCFVSWRENPVLSHDSPFISRLLTEDIIPCVSFANKQMSEQLVVKCENNNILIEPLPSSSQAKRLQPSVNCTLTSATSGRVY</sequence>
<dbReference type="Pfam" id="PF25555">
    <property type="entry name" value="RAB3A-like_C"/>
    <property type="match status" value="1"/>
</dbReference>
<dbReference type="PANTHER" id="PTHR14430">
    <property type="entry name" value="RABIN3-RELATED"/>
    <property type="match status" value="1"/>
</dbReference>
<gene>
    <name evidence="6" type="ORF">EB796_007224</name>
</gene>
<protein>
    <submittedName>
        <fullName evidence="6">RAB3IL1</fullName>
    </submittedName>
</protein>
<dbReference type="SUPFAM" id="SSF144284">
    <property type="entry name" value="Sec2 N-terminal region"/>
    <property type="match status" value="1"/>
</dbReference>
<comment type="caution">
    <text evidence="6">The sequence shown here is derived from an EMBL/GenBank/DDBJ whole genome shotgun (WGS) entry which is preliminary data.</text>
</comment>
<dbReference type="Proteomes" id="UP000593567">
    <property type="component" value="Unassembled WGS sequence"/>
</dbReference>
<evidence type="ECO:0000256" key="2">
    <source>
        <dbReference type="ARBA" id="ARBA00025794"/>
    </source>
</evidence>
<keyword evidence="1 3" id="KW-0175">Coiled coil</keyword>
<proteinExistence type="inferred from homology"/>
<dbReference type="EMBL" id="VXIV02001065">
    <property type="protein sequence ID" value="KAF6034472.1"/>
    <property type="molecule type" value="Genomic_DNA"/>
</dbReference>
<dbReference type="AlphaFoldDB" id="A0A7J7K759"/>
<organism evidence="6 7">
    <name type="scientific">Bugula neritina</name>
    <name type="common">Brown bryozoan</name>
    <name type="synonym">Sertularia neritina</name>
    <dbReference type="NCBI Taxonomy" id="10212"/>
    <lineage>
        <taxon>Eukaryota</taxon>
        <taxon>Metazoa</taxon>
        <taxon>Spiralia</taxon>
        <taxon>Lophotrochozoa</taxon>
        <taxon>Bryozoa</taxon>
        <taxon>Gymnolaemata</taxon>
        <taxon>Cheilostomatida</taxon>
        <taxon>Flustrina</taxon>
        <taxon>Buguloidea</taxon>
        <taxon>Bugulidae</taxon>
        <taxon>Bugula</taxon>
    </lineage>
</organism>
<feature type="compositionally biased region" description="Basic and acidic residues" evidence="4">
    <location>
        <begin position="244"/>
        <end position="260"/>
    </location>
</feature>
<dbReference type="InterPro" id="IPR009449">
    <property type="entry name" value="Sec2_N"/>
</dbReference>
<feature type="coiled-coil region" evidence="3">
    <location>
        <begin position="144"/>
        <end position="235"/>
    </location>
</feature>
<reference evidence="6" key="1">
    <citation type="submission" date="2020-06" db="EMBL/GenBank/DDBJ databases">
        <title>Draft genome of Bugula neritina, a colonial animal packing powerful symbionts and potential medicines.</title>
        <authorList>
            <person name="Rayko M."/>
        </authorList>
    </citation>
    <scope>NUCLEOTIDE SEQUENCE [LARGE SCALE GENOMIC DNA]</scope>
    <source>
        <strain evidence="6">Kwan_BN1</strain>
    </source>
</reference>
<dbReference type="OrthoDB" id="5560525at2759"/>
<evidence type="ECO:0000313" key="6">
    <source>
        <dbReference type="EMBL" id="KAF6034472.1"/>
    </source>
</evidence>
<dbReference type="Pfam" id="PF06428">
    <property type="entry name" value="Sec2p"/>
    <property type="match status" value="1"/>
</dbReference>
<dbReference type="GO" id="GO:0005085">
    <property type="term" value="F:guanyl-nucleotide exchange factor activity"/>
    <property type="evidence" value="ECO:0007669"/>
    <property type="project" value="InterPro"/>
</dbReference>
<feature type="region of interest" description="Disordered" evidence="4">
    <location>
        <begin position="241"/>
        <end position="263"/>
    </location>
</feature>
<dbReference type="GO" id="GO:0006887">
    <property type="term" value="P:exocytosis"/>
    <property type="evidence" value="ECO:0007669"/>
    <property type="project" value="TreeGrafter"/>
</dbReference>
<feature type="region of interest" description="Disordered" evidence="4">
    <location>
        <begin position="93"/>
        <end position="135"/>
    </location>
</feature>
<dbReference type="GO" id="GO:0070319">
    <property type="term" value="C:Golgi to plasma membrane transport vesicle"/>
    <property type="evidence" value="ECO:0007669"/>
    <property type="project" value="TreeGrafter"/>
</dbReference>
<keyword evidence="7" id="KW-1185">Reference proteome</keyword>
<accession>A0A7J7K759</accession>
<feature type="region of interest" description="Disordered" evidence="4">
    <location>
        <begin position="1"/>
        <end position="51"/>
    </location>
</feature>
<evidence type="ECO:0000313" key="7">
    <source>
        <dbReference type="Proteomes" id="UP000593567"/>
    </source>
</evidence>
<feature type="compositionally biased region" description="Low complexity" evidence="4">
    <location>
        <begin position="115"/>
        <end position="132"/>
    </location>
</feature>
<evidence type="ECO:0000259" key="5">
    <source>
        <dbReference type="Pfam" id="PF06428"/>
    </source>
</evidence>
<evidence type="ECO:0000256" key="3">
    <source>
        <dbReference type="SAM" id="Coils"/>
    </source>
</evidence>
<evidence type="ECO:0000256" key="4">
    <source>
        <dbReference type="SAM" id="MobiDB-lite"/>
    </source>
</evidence>
<dbReference type="InterPro" id="IPR040351">
    <property type="entry name" value="RAB3IL/RAB3IP/Sec2"/>
</dbReference>
<feature type="domain" description="GDP/GTP exchange factor Sec2 N-terminal" evidence="5">
    <location>
        <begin position="136"/>
        <end position="224"/>
    </location>
</feature>